<dbReference type="GO" id="GO:0003677">
    <property type="term" value="F:DNA binding"/>
    <property type="evidence" value="ECO:0007669"/>
    <property type="project" value="UniProtKB-UniRule"/>
</dbReference>
<keyword evidence="1 6" id="KW-1277">Toxin-antitoxin system</keyword>
<dbReference type="AlphaFoldDB" id="A0A379IG87"/>
<feature type="binding site" evidence="6">
    <location>
        <begin position="61"/>
        <end position="63"/>
    </location>
    <ligand>
        <name>NAD(+)</name>
        <dbReference type="ChEBI" id="CHEBI:57540"/>
    </ligand>
</feature>
<dbReference type="PROSITE" id="PS52018">
    <property type="entry name" value="DART"/>
    <property type="match status" value="1"/>
</dbReference>
<dbReference type="Pfam" id="PF14487">
    <property type="entry name" value="DarT"/>
    <property type="match status" value="1"/>
</dbReference>
<evidence type="ECO:0000256" key="3">
    <source>
        <dbReference type="ARBA" id="ARBA00022679"/>
    </source>
</evidence>
<comment type="caution">
    <text evidence="6">Lacks conserved residue(s) required for the propagation of feature annotation.</text>
</comment>
<name>A0A379IG87_PSEFL</name>
<feature type="active site" evidence="6">
    <location>
        <position position="193"/>
    </location>
</feature>
<dbReference type="EMBL" id="UGUS01000002">
    <property type="protein sequence ID" value="SUD31809.1"/>
    <property type="molecule type" value="Genomic_DNA"/>
</dbReference>
<organism evidence="8 9">
    <name type="scientific">Pseudomonas fluorescens</name>
    <dbReference type="NCBI Taxonomy" id="294"/>
    <lineage>
        <taxon>Bacteria</taxon>
        <taxon>Pseudomonadati</taxon>
        <taxon>Pseudomonadota</taxon>
        <taxon>Gammaproteobacteria</taxon>
        <taxon>Pseudomonadales</taxon>
        <taxon>Pseudomonadaceae</taxon>
        <taxon>Pseudomonas</taxon>
    </lineage>
</organism>
<reference evidence="8 9" key="1">
    <citation type="submission" date="2018-06" db="EMBL/GenBank/DDBJ databases">
        <authorList>
            <consortium name="Pathogen Informatics"/>
            <person name="Doyle S."/>
        </authorList>
    </citation>
    <scope>NUCLEOTIDE SEQUENCE [LARGE SCALE GENOMIC DNA]</scope>
    <source>
        <strain evidence="8 9">NCTC10392</strain>
    </source>
</reference>
<comment type="catalytic activity">
    <reaction evidence="6">
        <text>a thymidine in DNA + NAD(+) = an N-(ADP-alpha-D-ribosyl)-thymidine in DNA + nicotinamide + H(+)</text>
        <dbReference type="Rhea" id="RHEA:71651"/>
        <dbReference type="Rhea" id="RHEA-COMP:13556"/>
        <dbReference type="Rhea" id="RHEA-COMP:18051"/>
        <dbReference type="ChEBI" id="CHEBI:15378"/>
        <dbReference type="ChEBI" id="CHEBI:17154"/>
        <dbReference type="ChEBI" id="CHEBI:57540"/>
        <dbReference type="ChEBI" id="CHEBI:137386"/>
        <dbReference type="ChEBI" id="CHEBI:191199"/>
    </reaction>
</comment>
<dbReference type="OrthoDB" id="2052979at2"/>
<evidence type="ECO:0000313" key="9">
    <source>
        <dbReference type="Proteomes" id="UP000255125"/>
    </source>
</evidence>
<evidence type="ECO:0000259" key="7">
    <source>
        <dbReference type="PROSITE" id="PS52018"/>
    </source>
</evidence>
<comment type="similarity">
    <text evidence="6">Belongs to the DarT ADP-ribosyltransferase family.</text>
</comment>
<proteinExistence type="inferred from homology"/>
<dbReference type="RefSeq" id="WP_115284306.1">
    <property type="nucleotide sequence ID" value="NZ_UGUS01000002.1"/>
</dbReference>
<feature type="domain" description="DarT" evidence="7">
    <location>
        <begin position="57"/>
        <end position="240"/>
    </location>
</feature>
<gene>
    <name evidence="8" type="ORF">NCTC10392_03747</name>
</gene>
<dbReference type="InterPro" id="IPR029494">
    <property type="entry name" value="DarT"/>
</dbReference>
<dbReference type="Proteomes" id="UP000255125">
    <property type="component" value="Unassembled WGS sequence"/>
</dbReference>
<evidence type="ECO:0000313" key="8">
    <source>
        <dbReference type="EMBL" id="SUD31809.1"/>
    </source>
</evidence>
<evidence type="ECO:0000256" key="5">
    <source>
        <dbReference type="ARBA" id="ARBA00023125"/>
    </source>
</evidence>
<keyword evidence="2 6" id="KW-0328">Glycosyltransferase</keyword>
<evidence type="ECO:0000256" key="1">
    <source>
        <dbReference type="ARBA" id="ARBA00022649"/>
    </source>
</evidence>
<accession>A0A379IG87</accession>
<feature type="binding site" evidence="6">
    <location>
        <position position="100"/>
    </location>
    <ligand>
        <name>NAD(+)</name>
        <dbReference type="ChEBI" id="CHEBI:57540"/>
    </ligand>
</feature>
<dbReference type="GO" id="GO:0016779">
    <property type="term" value="F:nucleotidyltransferase activity"/>
    <property type="evidence" value="ECO:0007669"/>
    <property type="project" value="UniProtKB-UniRule"/>
</dbReference>
<sequence>MRLAFHRGLKRLLLEAFSSHATAPEQVARKLEKVVCRPVARQDGVELREWLARRRINRLVHFTPLGNVQAIHQYGLIPREHLQHEVLRLALGPSFTDDYRWEGMPHFSCLSVTSPNYPMFYSKRQTRQNTRWAVLEFNPEVLSRFWFEFCPTNAASGVRPLNGVAGGEELFLLPDLRQRLCIVSNEPTDPQAEALCDSIIGPEQIMAINVERPEDAAWLACEGISARVNATLFQARHDYAFWKGRRITDLLD</sequence>
<keyword evidence="5 6" id="KW-0238">DNA-binding</keyword>
<evidence type="ECO:0000256" key="6">
    <source>
        <dbReference type="PROSITE-ProRule" id="PRU01362"/>
    </source>
</evidence>
<evidence type="ECO:0000256" key="4">
    <source>
        <dbReference type="ARBA" id="ARBA00022695"/>
    </source>
</evidence>
<protein>
    <recommendedName>
        <fullName evidence="7">DarT domain-containing protein</fullName>
    </recommendedName>
</protein>
<feature type="active site" description="Proton acceptor" evidence="6">
    <location>
        <position position="100"/>
    </location>
</feature>
<dbReference type="GO" id="GO:0016757">
    <property type="term" value="F:glycosyltransferase activity"/>
    <property type="evidence" value="ECO:0007669"/>
    <property type="project" value="UniProtKB-UniRule"/>
</dbReference>
<keyword evidence="3 6" id="KW-0808">Transferase</keyword>
<evidence type="ECO:0000256" key="2">
    <source>
        <dbReference type="ARBA" id="ARBA00022676"/>
    </source>
</evidence>
<keyword evidence="4 6" id="KW-0548">Nucleotidyltransferase</keyword>